<dbReference type="SUPFAM" id="SSF55658">
    <property type="entry name" value="L9 N-domain-like"/>
    <property type="match status" value="1"/>
</dbReference>
<evidence type="ECO:0000256" key="2">
    <source>
        <dbReference type="SAM" id="MobiDB-lite"/>
    </source>
</evidence>
<dbReference type="GO" id="GO:0006281">
    <property type="term" value="P:DNA repair"/>
    <property type="evidence" value="ECO:0007669"/>
    <property type="project" value="UniProtKB-KW"/>
</dbReference>
<dbReference type="GO" id="GO:0000723">
    <property type="term" value="P:telomere maintenance"/>
    <property type="evidence" value="ECO:0007669"/>
    <property type="project" value="InterPro"/>
</dbReference>
<dbReference type="AlphaFoldDB" id="A0AAD5UH24"/>
<evidence type="ECO:0000256" key="1">
    <source>
        <dbReference type="RuleBase" id="RU363044"/>
    </source>
</evidence>
<comment type="caution">
    <text evidence="5">The sequence shown here is derived from an EMBL/GenBank/DDBJ whole genome shotgun (WGS) entry which is preliminary data.</text>
</comment>
<reference evidence="5" key="1">
    <citation type="submission" date="2020-05" db="EMBL/GenBank/DDBJ databases">
        <title>Phylogenomic resolution of chytrid fungi.</title>
        <authorList>
            <person name="Stajich J.E."/>
            <person name="Amses K."/>
            <person name="Simmons R."/>
            <person name="Seto K."/>
            <person name="Myers J."/>
            <person name="Bonds A."/>
            <person name="Quandt C.A."/>
            <person name="Barry K."/>
            <person name="Liu P."/>
            <person name="Grigoriev I."/>
            <person name="Longcore J.E."/>
            <person name="James T.Y."/>
        </authorList>
    </citation>
    <scope>NUCLEOTIDE SEQUENCE</scope>
    <source>
        <strain evidence="5">PLAUS21</strain>
    </source>
</reference>
<dbReference type="GO" id="GO:0043139">
    <property type="term" value="F:5'-3' DNA helicase activity"/>
    <property type="evidence" value="ECO:0007669"/>
    <property type="project" value="UniProtKB-EC"/>
</dbReference>
<proteinExistence type="inferred from homology"/>
<keyword evidence="1" id="KW-0378">Hydrolase</keyword>
<feature type="domain" description="Ribonuclease H1 N-terminal" evidence="3">
    <location>
        <begin position="34"/>
        <end position="77"/>
    </location>
</feature>
<name>A0AAD5UH24_9FUNG</name>
<dbReference type="InterPro" id="IPR037056">
    <property type="entry name" value="RNase_H1_N_sf"/>
</dbReference>
<keyword evidence="1" id="KW-0547">Nucleotide-binding</keyword>
<keyword evidence="1" id="KW-0234">DNA repair</keyword>
<feature type="region of interest" description="Disordered" evidence="2">
    <location>
        <begin position="664"/>
        <end position="683"/>
    </location>
</feature>
<dbReference type="InterPro" id="IPR011320">
    <property type="entry name" value="RNase_H1_N"/>
</dbReference>
<dbReference type="PANTHER" id="PTHR47642:SF5">
    <property type="entry name" value="ATP-DEPENDENT DNA HELICASE"/>
    <property type="match status" value="1"/>
</dbReference>
<dbReference type="PANTHER" id="PTHR47642">
    <property type="entry name" value="ATP-DEPENDENT DNA HELICASE"/>
    <property type="match status" value="1"/>
</dbReference>
<keyword evidence="1" id="KW-0067">ATP-binding</keyword>
<dbReference type="EC" id="5.6.2.3" evidence="1"/>
<dbReference type="Pfam" id="PF01693">
    <property type="entry name" value="Cauli_VI"/>
    <property type="match status" value="1"/>
</dbReference>
<dbReference type="InterPro" id="IPR010285">
    <property type="entry name" value="DNA_helicase_pif1-like_DEAD"/>
</dbReference>
<comment type="similarity">
    <text evidence="1">Belongs to the helicase family.</text>
</comment>
<keyword evidence="1" id="KW-0347">Helicase</keyword>
<accession>A0AAD5UH24</accession>
<organism evidence="5 6">
    <name type="scientific">Boothiomyces macroporosus</name>
    <dbReference type="NCBI Taxonomy" id="261099"/>
    <lineage>
        <taxon>Eukaryota</taxon>
        <taxon>Fungi</taxon>
        <taxon>Fungi incertae sedis</taxon>
        <taxon>Chytridiomycota</taxon>
        <taxon>Chytridiomycota incertae sedis</taxon>
        <taxon>Chytridiomycetes</taxon>
        <taxon>Rhizophydiales</taxon>
        <taxon>Terramycetaceae</taxon>
        <taxon>Boothiomyces</taxon>
    </lineage>
</organism>
<evidence type="ECO:0000259" key="4">
    <source>
        <dbReference type="Pfam" id="PF05970"/>
    </source>
</evidence>
<dbReference type="SUPFAM" id="SSF52540">
    <property type="entry name" value="P-loop containing nucleoside triphosphate hydrolases"/>
    <property type="match status" value="1"/>
</dbReference>
<dbReference type="InterPro" id="IPR009027">
    <property type="entry name" value="Ribosomal_bL9/RNase_H1_N"/>
</dbReference>
<dbReference type="GO" id="GO:0005524">
    <property type="term" value="F:ATP binding"/>
    <property type="evidence" value="ECO:0007669"/>
    <property type="project" value="UniProtKB-KW"/>
</dbReference>
<sequence length="886" mass="100142">MFDRRSSIMSIPDYNYPAEEPARKSSVSKSGSTKLYALRIASTPGIYSNWNLAKSLIDGCPGAKYKGFFTVEECMQFIWEQFPASTFTKNEQGDYIMDDPEPVYHVIEEARLKKEKNSGLMIEDDLSTFDPKDPQCTKIIKLYSLNPDLKFTLNEEQLHAFNLIKKSENVFISGGKYTGKDVLLAHVYEYLANAKKYFHITTASVITSLNSPINHTLGWTGMGKALGTKKQILSKVRKNTQARKWWADTDVIIVKDASLMSAFLLDIMDFLGKEIRKDTRPFGGIQMILVGDSHGLNPPNVSAVCCPNCGQTHRIGGINFTAVSSTPGSFITCNNDACGTLFLNTWILYPFEASCWDEANFYYLKLKKNYEQDPNLSALYSELTKQPPISDNARQMLINARRPIGDQTVYICPTFEESQKMNEQKLQELSGESLKYEAQDTVLNNFDFSSRAQQKDGPTDEILWLKRDAKVLFVDNHYPYTQLGVVVGFVQPTPEDLKQSLSSVTGKNMKMIETSITEWLNKYSLLPQVRILSTGEIKTVTCKAWVVRSNRRAVAWRIQLPIRLAYSVALHRSQDLQLNSLTLAPSMEWASGQMYMALLLAKSYESICIESFNENSFLGDKRVLEFEAAAKEGAVCKGVKSNTIPDNFLSNPNMNLKRNSVVSLQNANKKRRPSKPMVTPMGSGMGMENTMQMPLNDPLLLRYQQQLSQRRHSYQPLTSYQEQQYAWMASQAPIMGHGMPQQVSNQNLQPNRPSENVLNHSPNLMHSGQQPLHTIAIPEHFPNINQKEYQMPIRTKITRLETSIPHAAGPKSAGTVGQSFMYNQMGLNQQFLHPALVKSENPMQMPIVNEMGQQNYQSNDINTQNPPPDQSNGYANPNNWQQWNQS</sequence>
<feature type="domain" description="DNA helicase Pif1-like DEAD-box helicase" evidence="4">
    <location>
        <begin position="153"/>
        <end position="298"/>
    </location>
</feature>
<dbReference type="GO" id="GO:0016787">
    <property type="term" value="F:hydrolase activity"/>
    <property type="evidence" value="ECO:0007669"/>
    <property type="project" value="UniProtKB-KW"/>
</dbReference>
<dbReference type="InterPro" id="IPR027417">
    <property type="entry name" value="P-loop_NTPase"/>
</dbReference>
<comment type="cofactor">
    <cofactor evidence="1">
        <name>Mg(2+)</name>
        <dbReference type="ChEBI" id="CHEBI:18420"/>
    </cofactor>
</comment>
<protein>
    <recommendedName>
        <fullName evidence="1">ATP-dependent DNA helicase</fullName>
        <ecNumber evidence="1">5.6.2.3</ecNumber>
    </recommendedName>
</protein>
<dbReference type="Proteomes" id="UP001210925">
    <property type="component" value="Unassembled WGS sequence"/>
</dbReference>
<evidence type="ECO:0000313" key="6">
    <source>
        <dbReference type="Proteomes" id="UP001210925"/>
    </source>
</evidence>
<comment type="catalytic activity">
    <reaction evidence="1">
        <text>ATP + H2O = ADP + phosphate + H(+)</text>
        <dbReference type="Rhea" id="RHEA:13065"/>
        <dbReference type="ChEBI" id="CHEBI:15377"/>
        <dbReference type="ChEBI" id="CHEBI:15378"/>
        <dbReference type="ChEBI" id="CHEBI:30616"/>
        <dbReference type="ChEBI" id="CHEBI:43474"/>
        <dbReference type="ChEBI" id="CHEBI:456216"/>
        <dbReference type="EC" id="5.6.2.3"/>
    </reaction>
</comment>
<dbReference type="Gene3D" id="3.40.970.10">
    <property type="entry name" value="Ribonuclease H1, N-terminal domain"/>
    <property type="match status" value="1"/>
</dbReference>
<feature type="region of interest" description="Disordered" evidence="2">
    <location>
        <begin position="857"/>
        <end position="886"/>
    </location>
</feature>
<keyword evidence="1" id="KW-0233">DNA recombination</keyword>
<dbReference type="InterPro" id="IPR051055">
    <property type="entry name" value="PIF1_helicase"/>
</dbReference>
<evidence type="ECO:0000259" key="3">
    <source>
        <dbReference type="Pfam" id="PF01693"/>
    </source>
</evidence>
<dbReference type="Pfam" id="PF05970">
    <property type="entry name" value="PIF1"/>
    <property type="match status" value="1"/>
</dbReference>
<evidence type="ECO:0000313" key="5">
    <source>
        <dbReference type="EMBL" id="KAJ3257965.1"/>
    </source>
</evidence>
<dbReference type="Gene3D" id="3.40.50.300">
    <property type="entry name" value="P-loop containing nucleotide triphosphate hydrolases"/>
    <property type="match status" value="1"/>
</dbReference>
<dbReference type="EMBL" id="JADGKB010000032">
    <property type="protein sequence ID" value="KAJ3257965.1"/>
    <property type="molecule type" value="Genomic_DNA"/>
</dbReference>
<gene>
    <name evidence="5" type="ORF">HK103_004099</name>
</gene>
<keyword evidence="1" id="KW-0227">DNA damage</keyword>
<keyword evidence="6" id="KW-1185">Reference proteome</keyword>
<dbReference type="GO" id="GO:0006310">
    <property type="term" value="P:DNA recombination"/>
    <property type="evidence" value="ECO:0007669"/>
    <property type="project" value="UniProtKB-KW"/>
</dbReference>